<organism evidence="7 8">
    <name type="scientific">SAR324 cluster bacterium</name>
    <dbReference type="NCBI Taxonomy" id="2024889"/>
    <lineage>
        <taxon>Bacteria</taxon>
        <taxon>Deltaproteobacteria</taxon>
        <taxon>SAR324 cluster</taxon>
    </lineage>
</organism>
<evidence type="ECO:0000313" key="8">
    <source>
        <dbReference type="Proteomes" id="UP000218113"/>
    </source>
</evidence>
<protein>
    <submittedName>
        <fullName evidence="7">Uncharacterized protein</fullName>
    </submittedName>
</protein>
<feature type="transmembrane region" description="Helical" evidence="6">
    <location>
        <begin position="304"/>
        <end position="323"/>
    </location>
</feature>
<feature type="transmembrane region" description="Helical" evidence="6">
    <location>
        <begin position="396"/>
        <end position="418"/>
    </location>
</feature>
<feature type="transmembrane region" description="Helical" evidence="6">
    <location>
        <begin position="177"/>
        <end position="196"/>
    </location>
</feature>
<reference evidence="8" key="1">
    <citation type="submission" date="2017-08" db="EMBL/GenBank/DDBJ databases">
        <title>A dynamic microbial community with high functional redundancy inhabits the cold, oxic subseafloor aquifer.</title>
        <authorList>
            <person name="Tully B.J."/>
            <person name="Wheat C.G."/>
            <person name="Glazer B.T."/>
            <person name="Huber J.A."/>
        </authorList>
    </citation>
    <scope>NUCLEOTIDE SEQUENCE [LARGE SCALE GENOMIC DNA]</scope>
</reference>
<evidence type="ECO:0000256" key="1">
    <source>
        <dbReference type="ARBA" id="ARBA00004651"/>
    </source>
</evidence>
<dbReference type="EMBL" id="NVSR01000025">
    <property type="protein sequence ID" value="PCI28808.1"/>
    <property type="molecule type" value="Genomic_DNA"/>
</dbReference>
<dbReference type="PANTHER" id="PTHR30250:SF26">
    <property type="entry name" value="PSMA PROTEIN"/>
    <property type="match status" value="1"/>
</dbReference>
<keyword evidence="2" id="KW-1003">Cell membrane</keyword>
<feature type="transmembrane region" description="Helical" evidence="6">
    <location>
        <begin position="370"/>
        <end position="390"/>
    </location>
</feature>
<feature type="transmembrane region" description="Helical" evidence="6">
    <location>
        <begin position="118"/>
        <end position="139"/>
    </location>
</feature>
<keyword evidence="4 6" id="KW-1133">Transmembrane helix</keyword>
<evidence type="ECO:0000256" key="2">
    <source>
        <dbReference type="ARBA" id="ARBA00022475"/>
    </source>
</evidence>
<feature type="transmembrane region" description="Helical" evidence="6">
    <location>
        <begin position="459"/>
        <end position="483"/>
    </location>
</feature>
<feature type="transmembrane region" description="Helical" evidence="6">
    <location>
        <begin position="335"/>
        <end position="358"/>
    </location>
</feature>
<feature type="transmembrane region" description="Helical" evidence="6">
    <location>
        <begin position="430"/>
        <end position="453"/>
    </location>
</feature>
<feature type="transmembrane region" description="Helical" evidence="6">
    <location>
        <begin position="151"/>
        <end position="171"/>
    </location>
</feature>
<comment type="subcellular location">
    <subcellularLocation>
        <location evidence="1">Cell membrane</location>
        <topology evidence="1">Multi-pass membrane protein</topology>
    </subcellularLocation>
</comment>
<evidence type="ECO:0000256" key="6">
    <source>
        <dbReference type="SAM" id="Phobius"/>
    </source>
</evidence>
<dbReference type="InterPro" id="IPR050833">
    <property type="entry name" value="Poly_Biosynth_Transport"/>
</dbReference>
<comment type="caution">
    <text evidence="7">The sequence shown here is derived from an EMBL/GenBank/DDBJ whole genome shotgun (WGS) entry which is preliminary data.</text>
</comment>
<dbReference type="PANTHER" id="PTHR30250">
    <property type="entry name" value="PST FAMILY PREDICTED COLANIC ACID TRANSPORTER"/>
    <property type="match status" value="1"/>
</dbReference>
<evidence type="ECO:0000256" key="3">
    <source>
        <dbReference type="ARBA" id="ARBA00022692"/>
    </source>
</evidence>
<evidence type="ECO:0000256" key="5">
    <source>
        <dbReference type="ARBA" id="ARBA00023136"/>
    </source>
</evidence>
<feature type="transmembrane region" description="Helical" evidence="6">
    <location>
        <begin position="82"/>
        <end position="106"/>
    </location>
</feature>
<name>A0A2A4T5K5_9DELT</name>
<feature type="transmembrane region" description="Helical" evidence="6">
    <location>
        <begin position="12"/>
        <end position="37"/>
    </location>
</feature>
<accession>A0A2A4T5K5</accession>
<dbReference type="InterPro" id="IPR002797">
    <property type="entry name" value="Polysacc_synth"/>
</dbReference>
<keyword evidence="3 6" id="KW-0812">Transmembrane</keyword>
<dbReference type="Proteomes" id="UP000218113">
    <property type="component" value="Unassembled WGS sequence"/>
</dbReference>
<evidence type="ECO:0000313" key="7">
    <source>
        <dbReference type="EMBL" id="PCI28808.1"/>
    </source>
</evidence>
<feature type="transmembrane region" description="Helical" evidence="6">
    <location>
        <begin position="43"/>
        <end position="70"/>
    </location>
</feature>
<dbReference type="Pfam" id="PF01943">
    <property type="entry name" value="Polysacc_synt"/>
    <property type="match status" value="1"/>
</dbReference>
<sequence>MSLNQDLKLGAYWNSLGFFIRFWIGLFSSILFVRLLGQEDYGIVTFILGCTSLGSILVNLGFGTIITKYIAEQRANGVKSQLFSLLYQTTLLRAGVIGIITVTLFFSKDLTAYFHKPFLAPYLYFIPLLLISTYFQGTFKTILSSYYEQKFINSCLILEMIIKLGLVLLALYWDLRIMGFLLAILLAELISGTQLLQRTRKKVFSVLQRSSTPFPLRSKLSLAGHAFGVTLSIRLLGRESDIFLLGILHHDIRQVAIYAVVFGLPNMTFELFRSALGGGLGLTIFTEQVEGHQIQALRATYKKILHLFSIFLFPTMIGGILVGGDLATLMYGSEYQGLSLLIGILFFALGIASINAVLTDLLFALDRGKALMKLQLGAGISNLLINIMVIPQYGALGVAVTTALINTAFTLTGMLLVHKIIQPTYPFQSWFRYLLISLIMGGCVYFFPFAFYWKIIMGMLVYGLLFILQALCSEDRVWLALVWRWILEYRQKFFSLSS</sequence>
<dbReference type="GO" id="GO:0005886">
    <property type="term" value="C:plasma membrane"/>
    <property type="evidence" value="ECO:0007669"/>
    <property type="project" value="UniProtKB-SubCell"/>
</dbReference>
<dbReference type="AlphaFoldDB" id="A0A2A4T5K5"/>
<evidence type="ECO:0000256" key="4">
    <source>
        <dbReference type="ARBA" id="ARBA00022989"/>
    </source>
</evidence>
<keyword evidence="5 6" id="KW-0472">Membrane</keyword>
<gene>
    <name evidence="7" type="ORF">COB67_05515</name>
</gene>
<proteinExistence type="predicted"/>